<name>A0A9D5HTV6_9LILI</name>
<sequence>MCPSRRRARRGFSLGYGSPLSGAPPSNPFLIRPISVWRSAEAAGANLGLRFIVLMIFFEGLEFIQQRRVCSL</sequence>
<reference evidence="1" key="2">
    <citation type="journal article" date="2022" name="Hortic Res">
        <title>The genome of Dioscorea zingiberensis sheds light on the biosynthesis, origin and evolution of the medicinally important diosgenin saponins.</title>
        <authorList>
            <person name="Li Y."/>
            <person name="Tan C."/>
            <person name="Li Z."/>
            <person name="Guo J."/>
            <person name="Li S."/>
            <person name="Chen X."/>
            <person name="Wang C."/>
            <person name="Dai X."/>
            <person name="Yang H."/>
            <person name="Song W."/>
            <person name="Hou L."/>
            <person name="Xu J."/>
            <person name="Tong Z."/>
            <person name="Xu A."/>
            <person name="Yuan X."/>
            <person name="Wang W."/>
            <person name="Yang Q."/>
            <person name="Chen L."/>
            <person name="Sun Z."/>
            <person name="Wang K."/>
            <person name="Pan B."/>
            <person name="Chen J."/>
            <person name="Bao Y."/>
            <person name="Liu F."/>
            <person name="Qi X."/>
            <person name="Gang D.R."/>
            <person name="Wen J."/>
            <person name="Li J."/>
        </authorList>
    </citation>
    <scope>NUCLEOTIDE SEQUENCE</scope>
    <source>
        <strain evidence="1">Dzin_1.0</strain>
    </source>
</reference>
<dbReference type="AlphaFoldDB" id="A0A9D5HTV6"/>
<comment type="caution">
    <text evidence="1">The sequence shown here is derived from an EMBL/GenBank/DDBJ whole genome shotgun (WGS) entry which is preliminary data.</text>
</comment>
<proteinExistence type="predicted"/>
<accession>A0A9D5HTV6</accession>
<evidence type="ECO:0000313" key="1">
    <source>
        <dbReference type="EMBL" id="KAJ0988428.1"/>
    </source>
</evidence>
<keyword evidence="2" id="KW-1185">Reference proteome</keyword>
<reference evidence="1" key="1">
    <citation type="submission" date="2021-03" db="EMBL/GenBank/DDBJ databases">
        <authorList>
            <person name="Li Z."/>
            <person name="Yang C."/>
        </authorList>
    </citation>
    <scope>NUCLEOTIDE SEQUENCE</scope>
    <source>
        <strain evidence="1">Dzin_1.0</strain>
        <tissue evidence="1">Leaf</tissue>
    </source>
</reference>
<dbReference type="Proteomes" id="UP001085076">
    <property type="component" value="Miscellaneous, Linkage group lg01"/>
</dbReference>
<evidence type="ECO:0000313" key="2">
    <source>
        <dbReference type="Proteomes" id="UP001085076"/>
    </source>
</evidence>
<protein>
    <submittedName>
        <fullName evidence="1">Uncharacterized protein</fullName>
    </submittedName>
</protein>
<organism evidence="1 2">
    <name type="scientific">Dioscorea zingiberensis</name>
    <dbReference type="NCBI Taxonomy" id="325984"/>
    <lineage>
        <taxon>Eukaryota</taxon>
        <taxon>Viridiplantae</taxon>
        <taxon>Streptophyta</taxon>
        <taxon>Embryophyta</taxon>
        <taxon>Tracheophyta</taxon>
        <taxon>Spermatophyta</taxon>
        <taxon>Magnoliopsida</taxon>
        <taxon>Liliopsida</taxon>
        <taxon>Dioscoreales</taxon>
        <taxon>Dioscoreaceae</taxon>
        <taxon>Dioscorea</taxon>
    </lineage>
</organism>
<gene>
    <name evidence="1" type="ORF">J5N97_006784</name>
</gene>
<dbReference type="EMBL" id="JAGGNH010000001">
    <property type="protein sequence ID" value="KAJ0988428.1"/>
    <property type="molecule type" value="Genomic_DNA"/>
</dbReference>